<feature type="compositionally biased region" description="Polar residues" evidence="1">
    <location>
        <begin position="412"/>
        <end position="422"/>
    </location>
</feature>
<evidence type="ECO:0000313" key="4">
    <source>
        <dbReference type="Proteomes" id="UP000070133"/>
    </source>
</evidence>
<dbReference type="PANTHER" id="PTHR38117">
    <property type="entry name" value="NACHT AND WD40 DOMAIN PROTEIN"/>
    <property type="match status" value="1"/>
</dbReference>
<dbReference type="OrthoDB" id="3246050at2759"/>
<organism evidence="3 4">
    <name type="scientific">Pseudocercospora eumusae</name>
    <dbReference type="NCBI Taxonomy" id="321146"/>
    <lineage>
        <taxon>Eukaryota</taxon>
        <taxon>Fungi</taxon>
        <taxon>Dikarya</taxon>
        <taxon>Ascomycota</taxon>
        <taxon>Pezizomycotina</taxon>
        <taxon>Dothideomycetes</taxon>
        <taxon>Dothideomycetidae</taxon>
        <taxon>Mycosphaerellales</taxon>
        <taxon>Mycosphaerellaceae</taxon>
        <taxon>Pseudocercospora</taxon>
    </lineage>
</organism>
<evidence type="ECO:0000313" key="3">
    <source>
        <dbReference type="EMBL" id="KXT05689.1"/>
    </source>
</evidence>
<feature type="region of interest" description="Disordered" evidence="1">
    <location>
        <begin position="404"/>
        <end position="429"/>
    </location>
</feature>
<keyword evidence="4" id="KW-1185">Reference proteome</keyword>
<comment type="caution">
    <text evidence="3">The sequence shown here is derived from an EMBL/GenBank/DDBJ whole genome shotgun (WGS) entry which is preliminary data.</text>
</comment>
<dbReference type="Proteomes" id="UP000070133">
    <property type="component" value="Unassembled WGS sequence"/>
</dbReference>
<protein>
    <recommendedName>
        <fullName evidence="2">DUF7053 domain-containing protein</fullName>
    </recommendedName>
</protein>
<sequence length="429" mass="46336">MSKRSLITNITPLPSSISRETAVAQLHDHRAMIELNPLVLRHEPTHPPPNATPDEAQLGTWYLITDEIHYLPGGAVKGEVSYKACFYDLPLGIQTHVFAPAGVDIKSKWSVGGNVPGKEPREASELGVNKPRDGLYIKEELHLRCNLFMSNFVKKNLKKSHLVVVDKIIERAKDNPAPAKASIQAQGNTDLSSRAPARPTSKNRELQYSCACEGTVHASSCAFFHPEDLQHQDSLPPFRASQPMPHYAVSLPASASSYSASSDSPRLERSLSELYGSTSPGECLCTGALHEQSCSSFPGLRAPRLPSSHSMNSPTSPVQPSPLAAYGTGHGMTSIDSQAHASAHSSHLPQNLSRLGSAEQAEVSAARSTLDEWLQQKMMPGALDSQRHSRQISGSAGPRAIMVSGPQIKPSHPTTAFETSNYAKARDPL</sequence>
<evidence type="ECO:0000259" key="2">
    <source>
        <dbReference type="Pfam" id="PF23155"/>
    </source>
</evidence>
<feature type="compositionally biased region" description="Polar residues" evidence="1">
    <location>
        <begin position="307"/>
        <end position="318"/>
    </location>
</feature>
<accession>A0A139HTE0</accession>
<reference evidence="3 4" key="1">
    <citation type="submission" date="2015-07" db="EMBL/GenBank/DDBJ databases">
        <title>Comparative genomics of the Sigatoka disease complex on banana suggests a link between parallel evolutionary changes in Pseudocercospora fijiensis and Pseudocercospora eumusae and increased virulence on the banana host.</title>
        <authorList>
            <person name="Chang T.-C."/>
            <person name="Salvucci A."/>
            <person name="Crous P.W."/>
            <person name="Stergiopoulos I."/>
        </authorList>
    </citation>
    <scope>NUCLEOTIDE SEQUENCE [LARGE SCALE GENOMIC DNA]</scope>
    <source>
        <strain evidence="3 4">CBS 114824</strain>
    </source>
</reference>
<dbReference type="AlphaFoldDB" id="A0A139HTE0"/>
<dbReference type="InterPro" id="IPR055481">
    <property type="entry name" value="DUF7053"/>
</dbReference>
<gene>
    <name evidence="3" type="ORF">AC578_5575</name>
</gene>
<dbReference type="PANTHER" id="PTHR38117:SF2">
    <property type="entry name" value="NACHT AND WD40 DOMAIN PROTEIN"/>
    <property type="match status" value="1"/>
</dbReference>
<feature type="region of interest" description="Disordered" evidence="1">
    <location>
        <begin position="305"/>
        <end position="349"/>
    </location>
</feature>
<evidence type="ECO:0000256" key="1">
    <source>
        <dbReference type="SAM" id="MobiDB-lite"/>
    </source>
</evidence>
<dbReference type="EMBL" id="LFZN01000011">
    <property type="protein sequence ID" value="KXT05689.1"/>
    <property type="molecule type" value="Genomic_DNA"/>
</dbReference>
<dbReference type="STRING" id="321146.A0A139HTE0"/>
<name>A0A139HTE0_9PEZI</name>
<feature type="region of interest" description="Disordered" evidence="1">
    <location>
        <begin position="176"/>
        <end position="202"/>
    </location>
</feature>
<proteinExistence type="predicted"/>
<feature type="domain" description="DUF7053" evidence="2">
    <location>
        <begin position="2"/>
        <end position="173"/>
    </location>
</feature>
<dbReference type="Pfam" id="PF23155">
    <property type="entry name" value="DUF7053"/>
    <property type="match status" value="1"/>
</dbReference>
<feature type="compositionally biased region" description="Polar residues" evidence="1">
    <location>
        <begin position="183"/>
        <end position="192"/>
    </location>
</feature>